<organism evidence="1 2">
    <name type="scientific">Trema orientale</name>
    <name type="common">Charcoal tree</name>
    <name type="synonym">Celtis orientalis</name>
    <dbReference type="NCBI Taxonomy" id="63057"/>
    <lineage>
        <taxon>Eukaryota</taxon>
        <taxon>Viridiplantae</taxon>
        <taxon>Streptophyta</taxon>
        <taxon>Embryophyta</taxon>
        <taxon>Tracheophyta</taxon>
        <taxon>Spermatophyta</taxon>
        <taxon>Magnoliopsida</taxon>
        <taxon>eudicotyledons</taxon>
        <taxon>Gunneridae</taxon>
        <taxon>Pentapetalae</taxon>
        <taxon>rosids</taxon>
        <taxon>fabids</taxon>
        <taxon>Rosales</taxon>
        <taxon>Cannabaceae</taxon>
        <taxon>Trema</taxon>
    </lineage>
</organism>
<evidence type="ECO:0000313" key="2">
    <source>
        <dbReference type="Proteomes" id="UP000237000"/>
    </source>
</evidence>
<dbReference type="InParanoid" id="A0A2P5EX78"/>
<accession>A0A2P5EX78</accession>
<evidence type="ECO:0000313" key="1">
    <source>
        <dbReference type="EMBL" id="PON90140.1"/>
    </source>
</evidence>
<proteinExistence type="predicted"/>
<dbReference type="Proteomes" id="UP000237000">
    <property type="component" value="Unassembled WGS sequence"/>
</dbReference>
<sequence>MDPPLSSSSLSFPHRYLNNASSSVLLHDDQDFTIPKFLKNVGAYLCLGFSASVCIGLARQPPLFASCTVLAFALCVNSHIFAICDCTLGCAKGGIYNSEMSDAAKFDQDYLAICYNSCMENIRIVLTAYN</sequence>
<name>A0A2P5EX78_TREOI</name>
<gene>
    <name evidence="1" type="ORF">TorRG33x02_141720</name>
</gene>
<dbReference type="OrthoDB" id="10406382at2759"/>
<reference evidence="2" key="1">
    <citation type="submission" date="2016-06" db="EMBL/GenBank/DDBJ databases">
        <title>Parallel loss of symbiosis genes in relatives of nitrogen-fixing non-legume Parasponia.</title>
        <authorList>
            <person name="Van Velzen R."/>
            <person name="Holmer R."/>
            <person name="Bu F."/>
            <person name="Rutten L."/>
            <person name="Van Zeijl A."/>
            <person name="Liu W."/>
            <person name="Santuari L."/>
            <person name="Cao Q."/>
            <person name="Sharma T."/>
            <person name="Shen D."/>
            <person name="Roswanjaya Y."/>
            <person name="Wardhani T."/>
            <person name="Kalhor M.S."/>
            <person name="Jansen J."/>
            <person name="Van den Hoogen J."/>
            <person name="Gungor B."/>
            <person name="Hartog M."/>
            <person name="Hontelez J."/>
            <person name="Verver J."/>
            <person name="Yang W.-C."/>
            <person name="Schijlen E."/>
            <person name="Repin R."/>
            <person name="Schilthuizen M."/>
            <person name="Schranz E."/>
            <person name="Heidstra R."/>
            <person name="Miyata K."/>
            <person name="Fedorova E."/>
            <person name="Kohlen W."/>
            <person name="Bisseling T."/>
            <person name="Smit S."/>
            <person name="Geurts R."/>
        </authorList>
    </citation>
    <scope>NUCLEOTIDE SEQUENCE [LARGE SCALE GENOMIC DNA]</scope>
    <source>
        <strain evidence="2">cv. RG33-2</strain>
    </source>
</reference>
<dbReference type="AlphaFoldDB" id="A0A2P5EX78"/>
<comment type="caution">
    <text evidence="1">The sequence shown here is derived from an EMBL/GenBank/DDBJ whole genome shotgun (WGS) entry which is preliminary data.</text>
</comment>
<keyword evidence="2" id="KW-1185">Reference proteome</keyword>
<dbReference type="EMBL" id="JXTC01000087">
    <property type="protein sequence ID" value="PON90140.1"/>
    <property type="molecule type" value="Genomic_DNA"/>
</dbReference>
<protein>
    <submittedName>
        <fullName evidence="1">Uncharacterized protein</fullName>
    </submittedName>
</protein>